<dbReference type="Pfam" id="PF01841">
    <property type="entry name" value="Transglut_core"/>
    <property type="match status" value="1"/>
</dbReference>
<evidence type="ECO:0000256" key="2">
    <source>
        <dbReference type="SAM" id="Phobius"/>
    </source>
</evidence>
<feature type="region of interest" description="Disordered" evidence="1">
    <location>
        <begin position="633"/>
        <end position="685"/>
    </location>
</feature>
<evidence type="ECO:0000313" key="5">
    <source>
        <dbReference type="Proteomes" id="UP000291483"/>
    </source>
</evidence>
<dbReference type="EMBL" id="SHLC01000001">
    <property type="protein sequence ID" value="RZU64102.1"/>
    <property type="molecule type" value="Genomic_DNA"/>
</dbReference>
<feature type="transmembrane region" description="Helical" evidence="2">
    <location>
        <begin position="36"/>
        <end position="55"/>
    </location>
</feature>
<keyword evidence="2" id="KW-1133">Transmembrane helix</keyword>
<feature type="transmembrane region" description="Helical" evidence="2">
    <location>
        <begin position="263"/>
        <end position="285"/>
    </location>
</feature>
<feature type="region of interest" description="Disordered" evidence="1">
    <location>
        <begin position="1"/>
        <end position="21"/>
    </location>
</feature>
<keyword evidence="2" id="KW-0812">Transmembrane</keyword>
<feature type="transmembrane region" description="Helical" evidence="2">
    <location>
        <begin position="176"/>
        <end position="194"/>
    </location>
</feature>
<accession>A0A4Q8AI52</accession>
<dbReference type="SUPFAM" id="SSF54001">
    <property type="entry name" value="Cysteine proteinases"/>
    <property type="match status" value="1"/>
</dbReference>
<feature type="transmembrane region" description="Helical" evidence="2">
    <location>
        <begin position="214"/>
        <end position="232"/>
    </location>
</feature>
<keyword evidence="5" id="KW-1185">Reference proteome</keyword>
<dbReference type="OrthoDB" id="3651060at2"/>
<evidence type="ECO:0000259" key="3">
    <source>
        <dbReference type="SMART" id="SM00460"/>
    </source>
</evidence>
<organism evidence="4 5">
    <name type="scientific">Microterricola gilva</name>
    <dbReference type="NCBI Taxonomy" id="393267"/>
    <lineage>
        <taxon>Bacteria</taxon>
        <taxon>Bacillati</taxon>
        <taxon>Actinomycetota</taxon>
        <taxon>Actinomycetes</taxon>
        <taxon>Micrococcales</taxon>
        <taxon>Microbacteriaceae</taxon>
        <taxon>Microterricola</taxon>
    </lineage>
</organism>
<feature type="domain" description="Transglutaminase-like" evidence="3">
    <location>
        <begin position="560"/>
        <end position="636"/>
    </location>
</feature>
<feature type="transmembrane region" description="Helical" evidence="2">
    <location>
        <begin position="690"/>
        <end position="720"/>
    </location>
</feature>
<dbReference type="Gene3D" id="3.10.620.30">
    <property type="match status" value="1"/>
</dbReference>
<dbReference type="SMART" id="SM00460">
    <property type="entry name" value="TGc"/>
    <property type="match status" value="1"/>
</dbReference>
<evidence type="ECO:0000256" key="1">
    <source>
        <dbReference type="SAM" id="MobiDB-lite"/>
    </source>
</evidence>
<dbReference type="RefSeq" id="WP_130504675.1">
    <property type="nucleotide sequence ID" value="NZ_SHLC01000001.1"/>
</dbReference>
<dbReference type="PANTHER" id="PTHR42736:SF1">
    <property type="entry name" value="PROTEIN-GLUTAMINE GAMMA-GLUTAMYLTRANSFERASE"/>
    <property type="match status" value="1"/>
</dbReference>
<dbReference type="InterPro" id="IPR038765">
    <property type="entry name" value="Papain-like_cys_pep_sf"/>
</dbReference>
<reference evidence="4 5" key="1">
    <citation type="submission" date="2019-02" db="EMBL/GenBank/DDBJ databases">
        <title>Sequencing the genomes of 1000 actinobacteria strains.</title>
        <authorList>
            <person name="Klenk H.-P."/>
        </authorList>
    </citation>
    <scope>NUCLEOTIDE SEQUENCE [LARGE SCALE GENOMIC DNA]</scope>
    <source>
        <strain evidence="4 5">DSM 18319</strain>
    </source>
</reference>
<gene>
    <name evidence="4" type="ORF">EV379_0396</name>
</gene>
<feature type="transmembrane region" description="Helical" evidence="2">
    <location>
        <begin position="89"/>
        <end position="108"/>
    </location>
</feature>
<feature type="region of interest" description="Disordered" evidence="1">
    <location>
        <begin position="840"/>
        <end position="869"/>
    </location>
</feature>
<keyword evidence="2" id="KW-0472">Membrane</keyword>
<dbReference type="PANTHER" id="PTHR42736">
    <property type="entry name" value="PROTEIN-GLUTAMINE GAMMA-GLUTAMYLTRANSFERASE"/>
    <property type="match status" value="1"/>
</dbReference>
<sequence>MNGRAPGADGRQSVRRDTRGAAVKAPLRTRLREAPVLAGAAYVLVMAVLAAWAAWPIYQNPYFFITAAGAIVVGAGVAVLGLIGGWSWFSTLLAALGAYLLFGVPLAVPSAFGSVADVFGGLLELLVRSVFGWKELVTISLPVGSYQALLVPFFAVLFSSVVLSLSLAWRAKRVDVLAVPVMMLAIGFGILFGSSLMSPALSIGPLTIPAPRETAIGLLGFLASLGFLVARTRRARRAAQRRGVATGVGVRSLAGSARRASRAALSVGVLVMAAAVAVSVAAVPLRVDERDVLRTTIEPELQMREFVSPLSSYRSFLGDESFDEELLAVEASGEAPERLRLAVMSYYDGEVFRVVDPARGVTERETAFARTPGAAFGSDVDTRLDVTIAGYSDVWMPLAGSLSRVDFVGSRKQALTDGFFYNEQTQAGVQLNGLQEGDRYRLRAMVDGEPMALSEAKPPKNQEELFDDAVIPDNLEKWVAAQGLGADGAALQELVTRLRERGYLSHSLTAAGDGEHKWQQERGDVAFAPSLAGHSTGRIDMLFSALLDKQTSTASTDNAKLVAAVGDDEQFAVATALIAESLGFPARVVLGFRLDGGAPASGMPACQEGICSGRNLSAWAEVQDAGGGWITVDATPQSANPLAPSDEQKRDPQNTTEVIADGATEVTPPDAEPAGGGESPEEPSEEGVDLAWLVALLRIVGLSLLGLLLLCSPLIVMTIAKVMRRRGRKGVADSTERIAGGWEDYVDTAVDYGLPRPGTRTRIELAARYGSPNGHMLAVLADEAVFGPLEPSVAESEAFWAAVDAERALLAREFSWWQRLRARLSLRSFSRMMSTKSRRVDTFSGTPTTTRIAGGKARAAAVPDDDGGR</sequence>
<dbReference type="InterPro" id="IPR052901">
    <property type="entry name" value="Bact_TGase-like"/>
</dbReference>
<proteinExistence type="predicted"/>
<feature type="transmembrane region" description="Helical" evidence="2">
    <location>
        <begin position="145"/>
        <end position="169"/>
    </location>
</feature>
<feature type="transmembrane region" description="Helical" evidence="2">
    <location>
        <begin position="62"/>
        <end position="83"/>
    </location>
</feature>
<name>A0A4Q8AI52_9MICO</name>
<comment type="caution">
    <text evidence="4">The sequence shown here is derived from an EMBL/GenBank/DDBJ whole genome shotgun (WGS) entry which is preliminary data.</text>
</comment>
<dbReference type="InterPro" id="IPR002931">
    <property type="entry name" value="Transglutaminase-like"/>
</dbReference>
<protein>
    <submittedName>
        <fullName evidence="4">Transglutaminase superfamily protein</fullName>
    </submittedName>
</protein>
<dbReference type="AlphaFoldDB" id="A0A4Q8AI52"/>
<evidence type="ECO:0000313" key="4">
    <source>
        <dbReference type="EMBL" id="RZU64102.1"/>
    </source>
</evidence>
<dbReference type="Proteomes" id="UP000291483">
    <property type="component" value="Unassembled WGS sequence"/>
</dbReference>